<accession>A0A561DZI4</accession>
<proteinExistence type="predicted"/>
<dbReference type="EMBL" id="VIVN01000001">
    <property type="protein sequence ID" value="TWE08742.1"/>
    <property type="molecule type" value="Genomic_DNA"/>
</dbReference>
<reference evidence="1 2" key="1">
    <citation type="submission" date="2019-06" db="EMBL/GenBank/DDBJ databases">
        <title>Sorghum-associated microbial communities from plants grown in Nebraska, USA.</title>
        <authorList>
            <person name="Schachtman D."/>
        </authorList>
    </citation>
    <scope>NUCLEOTIDE SEQUENCE [LARGE SCALE GENOMIC DNA]</scope>
    <source>
        <strain evidence="1 2">2482</strain>
    </source>
</reference>
<evidence type="ECO:0000313" key="1">
    <source>
        <dbReference type="EMBL" id="TWE08742.1"/>
    </source>
</evidence>
<organism evidence="1 2">
    <name type="scientific">Neobacillus bataviensis</name>
    <dbReference type="NCBI Taxonomy" id="220685"/>
    <lineage>
        <taxon>Bacteria</taxon>
        <taxon>Bacillati</taxon>
        <taxon>Bacillota</taxon>
        <taxon>Bacilli</taxon>
        <taxon>Bacillales</taxon>
        <taxon>Bacillaceae</taxon>
        <taxon>Neobacillus</taxon>
    </lineage>
</organism>
<dbReference type="RefSeq" id="WP_144562377.1">
    <property type="nucleotide sequence ID" value="NZ_VIVN01000001.1"/>
</dbReference>
<sequence>MSADDQLSKLVNQILNGENEGDSPSFASREVSEGVNFSIQMKRKSYGQNDPSFSPETVLRQLTTKDAERILKKNK</sequence>
<dbReference type="Proteomes" id="UP000319671">
    <property type="component" value="Unassembled WGS sequence"/>
</dbReference>
<gene>
    <name evidence="1" type="ORF">FB550_101770</name>
</gene>
<name>A0A561DZI4_9BACI</name>
<evidence type="ECO:0000313" key="2">
    <source>
        <dbReference type="Proteomes" id="UP000319671"/>
    </source>
</evidence>
<protein>
    <submittedName>
        <fullName evidence="1">Uncharacterized protein</fullName>
    </submittedName>
</protein>
<comment type="caution">
    <text evidence="1">The sequence shown here is derived from an EMBL/GenBank/DDBJ whole genome shotgun (WGS) entry which is preliminary data.</text>
</comment>
<keyword evidence="2" id="KW-1185">Reference proteome</keyword>
<dbReference type="AlphaFoldDB" id="A0A561DZI4"/>